<name>A0ABQ6LU77_9RHOB</name>
<accession>A0ABQ6LU77</accession>
<dbReference type="EMBL" id="BSYI01000083">
    <property type="protein sequence ID" value="GMG85611.1"/>
    <property type="molecule type" value="Genomic_DNA"/>
</dbReference>
<keyword evidence="4" id="KW-1185">Reference proteome</keyword>
<dbReference type="InterPro" id="IPR002104">
    <property type="entry name" value="Integrase_catalytic"/>
</dbReference>
<dbReference type="Gene3D" id="1.10.443.10">
    <property type="entry name" value="Intergrase catalytic core"/>
    <property type="match status" value="1"/>
</dbReference>
<organism evidence="3 4">
    <name type="scientific">Paralimibaculum aggregatum</name>
    <dbReference type="NCBI Taxonomy" id="3036245"/>
    <lineage>
        <taxon>Bacteria</taxon>
        <taxon>Pseudomonadati</taxon>
        <taxon>Pseudomonadota</taxon>
        <taxon>Alphaproteobacteria</taxon>
        <taxon>Rhodobacterales</taxon>
        <taxon>Paracoccaceae</taxon>
        <taxon>Paralimibaculum</taxon>
    </lineage>
</organism>
<comment type="caution">
    <text evidence="3">The sequence shown here is derived from an EMBL/GenBank/DDBJ whole genome shotgun (WGS) entry which is preliminary data.</text>
</comment>
<dbReference type="Pfam" id="PF00589">
    <property type="entry name" value="Phage_integrase"/>
    <property type="match status" value="1"/>
</dbReference>
<reference evidence="3 4" key="1">
    <citation type="submission" date="2023-04" db="EMBL/GenBank/DDBJ databases">
        <title>Marinoamorphus aggregata gen. nov., sp. Nov., isolate from tissue of brittle star Ophioplocus japonicus.</title>
        <authorList>
            <person name="Kawano K."/>
            <person name="Sawayama S."/>
            <person name="Nakagawa S."/>
        </authorList>
    </citation>
    <scope>NUCLEOTIDE SEQUENCE [LARGE SCALE GENOMIC DNA]</scope>
    <source>
        <strain evidence="3 4">NKW23</strain>
    </source>
</reference>
<dbReference type="Proteomes" id="UP001239909">
    <property type="component" value="Unassembled WGS sequence"/>
</dbReference>
<evidence type="ECO:0000313" key="4">
    <source>
        <dbReference type="Proteomes" id="UP001239909"/>
    </source>
</evidence>
<evidence type="ECO:0000256" key="1">
    <source>
        <dbReference type="ARBA" id="ARBA00023172"/>
    </source>
</evidence>
<gene>
    <name evidence="3" type="ORF">LNKW23_48340</name>
</gene>
<evidence type="ECO:0000313" key="3">
    <source>
        <dbReference type="EMBL" id="GMG85611.1"/>
    </source>
</evidence>
<protein>
    <recommendedName>
        <fullName evidence="2">Tyr recombinase domain-containing protein</fullName>
    </recommendedName>
</protein>
<evidence type="ECO:0000259" key="2">
    <source>
        <dbReference type="PROSITE" id="PS51898"/>
    </source>
</evidence>
<dbReference type="InterPro" id="IPR013762">
    <property type="entry name" value="Integrase-like_cat_sf"/>
</dbReference>
<dbReference type="InterPro" id="IPR011010">
    <property type="entry name" value="DNA_brk_join_enz"/>
</dbReference>
<keyword evidence="1" id="KW-0233">DNA recombination</keyword>
<feature type="domain" description="Tyr recombinase" evidence="2">
    <location>
        <begin position="39"/>
        <end position="226"/>
    </location>
</feature>
<proteinExistence type="predicted"/>
<sequence length="226" mass="25435">MSAPVGETLAELKRHAQRLAVKRPPGLTDKNRARLRPLRDPDMLRSHVALPRRLEERAASRPPRSRALEMEIAVAIAILLVCPIRRRNLAEIRIDRHLQRQKDGRVWLVFGADEVKNRQPIEFALHPPVVALIDRHLTGHRPVLVPGGTPWLFPRRDGAAPCAKGALSARISRTIRRELGLEIHMHLFRHLAAMLWLEAHPGNDEAARRLLGHAALSSTLNAYAGF</sequence>
<dbReference type="PROSITE" id="PS51898">
    <property type="entry name" value="TYR_RECOMBINASE"/>
    <property type="match status" value="1"/>
</dbReference>
<dbReference type="SUPFAM" id="SSF56349">
    <property type="entry name" value="DNA breaking-rejoining enzymes"/>
    <property type="match status" value="1"/>
</dbReference>